<evidence type="ECO:0000313" key="8">
    <source>
        <dbReference type="Proteomes" id="UP000663873"/>
    </source>
</evidence>
<keyword evidence="1" id="KW-0472">Membrane</keyword>
<feature type="transmembrane region" description="Helical" evidence="1">
    <location>
        <begin position="140"/>
        <end position="164"/>
    </location>
</feature>
<dbReference type="EMBL" id="CAJOBS010000745">
    <property type="protein sequence ID" value="CAF4635843.1"/>
    <property type="molecule type" value="Genomic_DNA"/>
</dbReference>
<dbReference type="AlphaFoldDB" id="A0A821K2J9"/>
<evidence type="ECO:0000313" key="5">
    <source>
        <dbReference type="EMBL" id="CAF4635843.1"/>
    </source>
</evidence>
<dbReference type="EMBL" id="CAJOBO010001627">
    <property type="protein sequence ID" value="CAF4396129.1"/>
    <property type="molecule type" value="Genomic_DNA"/>
</dbReference>
<dbReference type="EMBL" id="CAJOBP010004220">
    <property type="protein sequence ID" value="CAF4433516.1"/>
    <property type="molecule type" value="Genomic_DNA"/>
</dbReference>
<keyword evidence="8" id="KW-1185">Reference proteome</keyword>
<dbReference type="Proteomes" id="UP000663838">
    <property type="component" value="Unassembled WGS sequence"/>
</dbReference>
<evidence type="ECO:0000313" key="6">
    <source>
        <dbReference type="EMBL" id="CAF4726567.1"/>
    </source>
</evidence>
<keyword evidence="1" id="KW-0812">Transmembrane</keyword>
<dbReference type="Proteomes" id="UP000663825">
    <property type="component" value="Unassembled WGS sequence"/>
</dbReference>
<evidence type="ECO:0000313" key="7">
    <source>
        <dbReference type="Proteomes" id="UP000663848"/>
    </source>
</evidence>
<protein>
    <submittedName>
        <fullName evidence="6">Uncharacterized protein</fullName>
    </submittedName>
</protein>
<evidence type="ECO:0000313" key="2">
    <source>
        <dbReference type="EMBL" id="CAF3313973.1"/>
    </source>
</evidence>
<evidence type="ECO:0000313" key="4">
    <source>
        <dbReference type="EMBL" id="CAF4433516.1"/>
    </source>
</evidence>
<feature type="transmembrane region" description="Helical" evidence="1">
    <location>
        <begin position="73"/>
        <end position="96"/>
    </location>
</feature>
<proteinExistence type="predicted"/>
<keyword evidence="1" id="KW-1133">Transmembrane helix</keyword>
<feature type="transmembrane region" description="Helical" evidence="1">
    <location>
        <begin position="108"/>
        <end position="128"/>
    </location>
</feature>
<evidence type="ECO:0000256" key="1">
    <source>
        <dbReference type="SAM" id="Phobius"/>
    </source>
</evidence>
<gene>
    <name evidence="3" type="ORF">HFQ381_LOCUS19747</name>
    <name evidence="6" type="ORF">QYT958_LOCUS19304</name>
    <name evidence="2" type="ORF">TIS948_LOCUS19552</name>
    <name evidence="5" type="ORF">TOA249_LOCUS12915</name>
    <name evidence="4" type="ORF">UJA718_LOCUS21518</name>
</gene>
<feature type="transmembrane region" description="Helical" evidence="1">
    <location>
        <begin position="12"/>
        <end position="35"/>
    </location>
</feature>
<dbReference type="OrthoDB" id="10043740at2759"/>
<comment type="caution">
    <text evidence="6">The sequence shown here is derived from an EMBL/GenBank/DDBJ whole genome shotgun (WGS) entry which is preliminary data.</text>
</comment>
<dbReference type="Proteomes" id="UP000663851">
    <property type="component" value="Unassembled WGS sequence"/>
</dbReference>
<dbReference type="Proteomes" id="UP000663848">
    <property type="component" value="Unassembled WGS sequence"/>
</dbReference>
<dbReference type="Proteomes" id="UP000663873">
    <property type="component" value="Unassembled WGS sequence"/>
</dbReference>
<reference evidence="6" key="1">
    <citation type="submission" date="2021-02" db="EMBL/GenBank/DDBJ databases">
        <authorList>
            <person name="Nowell W R."/>
        </authorList>
    </citation>
    <scope>NUCLEOTIDE SEQUENCE</scope>
</reference>
<dbReference type="EMBL" id="CAJNXB010003431">
    <property type="protein sequence ID" value="CAF3313973.1"/>
    <property type="molecule type" value="Genomic_DNA"/>
</dbReference>
<organism evidence="6 7">
    <name type="scientific">Rotaria socialis</name>
    <dbReference type="NCBI Taxonomy" id="392032"/>
    <lineage>
        <taxon>Eukaryota</taxon>
        <taxon>Metazoa</taxon>
        <taxon>Spiralia</taxon>
        <taxon>Gnathifera</taxon>
        <taxon>Rotifera</taxon>
        <taxon>Eurotatoria</taxon>
        <taxon>Bdelloidea</taxon>
        <taxon>Philodinida</taxon>
        <taxon>Philodinidae</taxon>
        <taxon>Rotaria</taxon>
    </lineage>
</organism>
<dbReference type="Gene3D" id="1.20.140.150">
    <property type="match status" value="1"/>
</dbReference>
<name>A0A821K2J9_9BILA</name>
<sequence>MLTMRYYHKFAIIGLIVGIFPIIFGIIALTTSTWIRVFDEKSSQTIVCDLFAQFNQSSTNKDATTDTFQIPQYFEIIGCIILQVGLVVGVLCTALINKRSVHFIPPVILMIGTVMIFLGLIFYIQYVVDRNGALSIKKLHLGYSMILMIATCVIGCFMTAYFSFTAGYIHRHIMAGINIH</sequence>
<dbReference type="EMBL" id="CAJOBR010003170">
    <property type="protein sequence ID" value="CAF4726567.1"/>
    <property type="molecule type" value="Genomic_DNA"/>
</dbReference>
<evidence type="ECO:0000313" key="3">
    <source>
        <dbReference type="EMBL" id="CAF4396129.1"/>
    </source>
</evidence>
<accession>A0A821K2J9</accession>